<feature type="transmembrane region" description="Helical" evidence="2">
    <location>
        <begin position="7"/>
        <end position="26"/>
    </location>
</feature>
<evidence type="ECO:0000313" key="4">
    <source>
        <dbReference type="Proteomes" id="UP000002730"/>
    </source>
</evidence>
<dbReference type="HOGENOM" id="CLU_1394202_0_0_9"/>
<dbReference type="Proteomes" id="UP000002730">
    <property type="component" value="Chromosome"/>
</dbReference>
<evidence type="ECO:0000313" key="3">
    <source>
        <dbReference type="EMBL" id="ADL52226.1"/>
    </source>
</evidence>
<sequence length="195" mass="21769">MKKTRNIVILSITLLVAIGGVTVYIFNKSSEDKSNTTVVRTEHISSDDNKNTENNNKSKAEILEVENKTETEKKPKVENKTEAEKKSEVKDNGFTKEEAAEFLAKFYKSDLKIEKSEKTEEPIFIAGDDISLIVLPDSENEGEKYLPGVKCYKFISKSIAMQKNGGTGTLDFGIIFENGKIYTNGVERSEGITLK</sequence>
<feature type="region of interest" description="Disordered" evidence="1">
    <location>
        <begin position="35"/>
        <end position="89"/>
    </location>
</feature>
<reference evidence="3 4" key="1">
    <citation type="submission" date="2010-08" db="EMBL/GenBank/DDBJ databases">
        <title>Complete sequence of Clostridium cellulovorans 743B.</title>
        <authorList>
            <consortium name="US DOE Joint Genome Institute"/>
            <person name="Lucas S."/>
            <person name="Copeland A."/>
            <person name="Lapidus A."/>
            <person name="Cheng J.-F."/>
            <person name="Bruce D."/>
            <person name="Goodwin L."/>
            <person name="Pitluck S."/>
            <person name="Chertkov O."/>
            <person name="Detter J.C."/>
            <person name="Han C."/>
            <person name="Tapia R."/>
            <person name="Land M."/>
            <person name="Hauser L."/>
            <person name="Chang Y.-J."/>
            <person name="Jeffries C."/>
            <person name="Kyrpides N."/>
            <person name="Ivanova N."/>
            <person name="Mikhailova N."/>
            <person name="Hemme C.L."/>
            <person name="Woyke T."/>
        </authorList>
    </citation>
    <scope>NUCLEOTIDE SEQUENCE [LARGE SCALE GENOMIC DNA]</scope>
    <source>
        <strain evidence="4">ATCC 35296 / DSM 3052 / OCM 3 / 743B</strain>
    </source>
</reference>
<proteinExistence type="predicted"/>
<name>D9SQM0_CLOC7</name>
<protein>
    <submittedName>
        <fullName evidence="3">Uncharacterized protein</fullName>
    </submittedName>
</protein>
<organism evidence="3 4">
    <name type="scientific">Clostridium cellulovorans (strain ATCC 35296 / DSM 3052 / OCM 3 / 743B)</name>
    <dbReference type="NCBI Taxonomy" id="573061"/>
    <lineage>
        <taxon>Bacteria</taxon>
        <taxon>Bacillati</taxon>
        <taxon>Bacillota</taxon>
        <taxon>Clostridia</taxon>
        <taxon>Eubacteriales</taxon>
        <taxon>Clostridiaceae</taxon>
        <taxon>Clostridium</taxon>
    </lineage>
</organism>
<gene>
    <name evidence="3" type="ordered locus">Clocel_2514</name>
</gene>
<evidence type="ECO:0000256" key="1">
    <source>
        <dbReference type="SAM" id="MobiDB-lite"/>
    </source>
</evidence>
<keyword evidence="2" id="KW-0812">Transmembrane</keyword>
<dbReference type="RefSeq" id="WP_010075469.1">
    <property type="nucleotide sequence ID" value="NC_014393.1"/>
</dbReference>
<dbReference type="AlphaFoldDB" id="D9SQM0"/>
<dbReference type="STRING" id="573061.Clocel_2514"/>
<dbReference type="EMBL" id="CP002160">
    <property type="protein sequence ID" value="ADL52226.1"/>
    <property type="molecule type" value="Genomic_DNA"/>
</dbReference>
<keyword evidence="2" id="KW-0472">Membrane</keyword>
<keyword evidence="4" id="KW-1185">Reference proteome</keyword>
<evidence type="ECO:0000256" key="2">
    <source>
        <dbReference type="SAM" id="Phobius"/>
    </source>
</evidence>
<keyword evidence="2" id="KW-1133">Transmembrane helix</keyword>
<dbReference type="KEGG" id="ccb:Clocel_2514"/>
<accession>D9SQM0</accession>